<dbReference type="Pfam" id="PF00230">
    <property type="entry name" value="MIP"/>
    <property type="match status" value="1"/>
</dbReference>
<proteinExistence type="inferred from homology"/>
<reference evidence="10" key="1">
    <citation type="submission" date="2019-10" db="EMBL/GenBank/DDBJ databases">
        <authorList>
            <person name="Zhang R."/>
            <person name="Pan Y."/>
            <person name="Wang J."/>
            <person name="Ma R."/>
            <person name="Yu S."/>
        </authorList>
    </citation>
    <scope>NUCLEOTIDE SEQUENCE</scope>
    <source>
        <strain evidence="10">LA-IB0</strain>
        <tissue evidence="10">Leaf</tissue>
    </source>
</reference>
<feature type="transmembrane region" description="Helical" evidence="9">
    <location>
        <begin position="137"/>
        <end position="157"/>
    </location>
</feature>
<dbReference type="InterPro" id="IPR000425">
    <property type="entry name" value="MIP"/>
</dbReference>
<dbReference type="GO" id="GO:0015250">
    <property type="term" value="F:water channel activity"/>
    <property type="evidence" value="ECO:0007669"/>
    <property type="project" value="InterPro"/>
</dbReference>
<comment type="similarity">
    <text evidence="7">Belongs to the MIP/aquaporin (TC 1.A.8) family. SIP (TC 1.A.8.10) subfamily.</text>
</comment>
<dbReference type="PANTHER" id="PTHR46739:SF3">
    <property type="entry name" value="AQUAPORIN SIP1-1"/>
    <property type="match status" value="1"/>
</dbReference>
<keyword evidence="5 9" id="KW-1133">Transmembrane helix</keyword>
<name>A0AAV6WMT3_9LAMI</name>
<dbReference type="Proteomes" id="UP000826271">
    <property type="component" value="Unassembled WGS sequence"/>
</dbReference>
<feature type="transmembrane region" description="Helical" evidence="9">
    <location>
        <begin position="164"/>
        <end position="184"/>
    </location>
</feature>
<evidence type="ECO:0000256" key="5">
    <source>
        <dbReference type="ARBA" id="ARBA00022989"/>
    </source>
</evidence>
<keyword evidence="2 8" id="KW-0813">Transport</keyword>
<dbReference type="PRINTS" id="PR00783">
    <property type="entry name" value="MINTRINSICP"/>
</dbReference>
<evidence type="ECO:0000313" key="10">
    <source>
        <dbReference type="EMBL" id="KAG8369331.1"/>
    </source>
</evidence>
<dbReference type="SUPFAM" id="SSF81338">
    <property type="entry name" value="Aquaporin-like"/>
    <property type="match status" value="1"/>
</dbReference>
<evidence type="ECO:0000256" key="2">
    <source>
        <dbReference type="ARBA" id="ARBA00022448"/>
    </source>
</evidence>
<evidence type="ECO:0000256" key="9">
    <source>
        <dbReference type="SAM" id="Phobius"/>
    </source>
</evidence>
<evidence type="ECO:0000256" key="7">
    <source>
        <dbReference type="ARBA" id="ARBA00024030"/>
    </source>
</evidence>
<evidence type="ECO:0000256" key="3">
    <source>
        <dbReference type="ARBA" id="ARBA00022692"/>
    </source>
</evidence>
<accession>A0AAV6WMT3</accession>
<evidence type="ECO:0000313" key="11">
    <source>
        <dbReference type="Proteomes" id="UP000826271"/>
    </source>
</evidence>
<evidence type="ECO:0000256" key="8">
    <source>
        <dbReference type="RuleBase" id="RU000477"/>
    </source>
</evidence>
<dbReference type="InterPro" id="IPR044222">
    <property type="entry name" value="SIP1-1/2-like"/>
</dbReference>
<dbReference type="AlphaFoldDB" id="A0AAV6WMT3"/>
<evidence type="ECO:0000256" key="6">
    <source>
        <dbReference type="ARBA" id="ARBA00023136"/>
    </source>
</evidence>
<protein>
    <submittedName>
        <fullName evidence="10">Uncharacterized protein</fullName>
    </submittedName>
</protein>
<sequence>MGIMKAAIGDGVITLMWIFCASSLGAVTYVVASALGVAAQGPLPSLLITTLLLTILLFIFGFIADFLGGATFNPTATAAFYAAGVDGGDHSLVSAAIRFPAQAAGAVGGVLAIMEVMPMQYKHMLGGPSLLVDLHTGAMAEGILTFTITFAVLLIVLRGPNNPLIKNCLLAVSTVALILAGSTYTGPSMNPANSLNAHLITRLRILVLGNVQLRLSKVIPHIWHLAGHTLIISTIHGSNSMFIGSVPSLEQYWLHGSSVFYFLPQQSRRKPERHKGCG</sequence>
<dbReference type="InterPro" id="IPR023271">
    <property type="entry name" value="Aquaporin-like"/>
</dbReference>
<dbReference type="GO" id="GO:0016020">
    <property type="term" value="C:membrane"/>
    <property type="evidence" value="ECO:0007669"/>
    <property type="project" value="UniProtKB-SubCell"/>
</dbReference>
<feature type="transmembrane region" description="Helical" evidence="9">
    <location>
        <begin position="99"/>
        <end position="117"/>
    </location>
</feature>
<comment type="subcellular location">
    <subcellularLocation>
        <location evidence="1">Membrane</location>
        <topology evidence="1">Multi-pass membrane protein</topology>
    </subcellularLocation>
</comment>
<dbReference type="EMBL" id="WHWC01000014">
    <property type="protein sequence ID" value="KAG8369331.1"/>
    <property type="molecule type" value="Genomic_DNA"/>
</dbReference>
<dbReference type="PANTHER" id="PTHR46739">
    <property type="entry name" value="AQUAPORIN SIP1-1"/>
    <property type="match status" value="1"/>
</dbReference>
<keyword evidence="3 8" id="KW-0812">Transmembrane</keyword>
<feature type="transmembrane region" description="Helical" evidence="9">
    <location>
        <begin position="12"/>
        <end position="39"/>
    </location>
</feature>
<dbReference type="Gene3D" id="1.20.1080.10">
    <property type="entry name" value="Glycerol uptake facilitator protein"/>
    <property type="match status" value="1"/>
</dbReference>
<organism evidence="10 11">
    <name type="scientific">Buddleja alternifolia</name>
    <dbReference type="NCBI Taxonomy" id="168488"/>
    <lineage>
        <taxon>Eukaryota</taxon>
        <taxon>Viridiplantae</taxon>
        <taxon>Streptophyta</taxon>
        <taxon>Embryophyta</taxon>
        <taxon>Tracheophyta</taxon>
        <taxon>Spermatophyta</taxon>
        <taxon>Magnoliopsida</taxon>
        <taxon>eudicotyledons</taxon>
        <taxon>Gunneridae</taxon>
        <taxon>Pentapetalae</taxon>
        <taxon>asterids</taxon>
        <taxon>lamiids</taxon>
        <taxon>Lamiales</taxon>
        <taxon>Scrophulariaceae</taxon>
        <taxon>Buddlejeae</taxon>
        <taxon>Buddleja</taxon>
    </lineage>
</organism>
<keyword evidence="4" id="KW-0677">Repeat</keyword>
<evidence type="ECO:0000256" key="4">
    <source>
        <dbReference type="ARBA" id="ARBA00022737"/>
    </source>
</evidence>
<feature type="transmembrane region" description="Helical" evidence="9">
    <location>
        <begin position="45"/>
        <end position="67"/>
    </location>
</feature>
<comment type="caution">
    <text evidence="10">The sequence shown here is derived from an EMBL/GenBank/DDBJ whole genome shotgun (WGS) entry which is preliminary data.</text>
</comment>
<gene>
    <name evidence="10" type="ORF">BUALT_Bualt14G0000300</name>
</gene>
<keyword evidence="11" id="KW-1185">Reference proteome</keyword>
<keyword evidence="6 9" id="KW-0472">Membrane</keyword>
<evidence type="ECO:0000256" key="1">
    <source>
        <dbReference type="ARBA" id="ARBA00004141"/>
    </source>
</evidence>